<keyword evidence="1 6" id="KW-0285">Flavoprotein</keyword>
<organism evidence="8 9">
    <name type="scientific">Tamaricihabitans halophyticus</name>
    <dbReference type="NCBI Taxonomy" id="1262583"/>
    <lineage>
        <taxon>Bacteria</taxon>
        <taxon>Bacillati</taxon>
        <taxon>Actinomycetota</taxon>
        <taxon>Actinomycetes</taxon>
        <taxon>Pseudonocardiales</taxon>
        <taxon>Pseudonocardiaceae</taxon>
        <taxon>Tamaricihabitans</taxon>
    </lineage>
</organism>
<feature type="binding site" evidence="6">
    <location>
        <position position="218"/>
    </location>
    <ligand>
        <name>FMN</name>
        <dbReference type="ChEBI" id="CHEBI:58210"/>
    </ligand>
</feature>
<keyword evidence="4 8" id="KW-0503">Monooxygenase</keyword>
<dbReference type="CDD" id="cd01095">
    <property type="entry name" value="Nitrilotriacetate_monoxgenase"/>
    <property type="match status" value="1"/>
</dbReference>
<proteinExistence type="inferred from homology"/>
<evidence type="ECO:0000256" key="6">
    <source>
        <dbReference type="PIRSR" id="PIRSR000337-1"/>
    </source>
</evidence>
<gene>
    <name evidence="8" type="ORF">EV191_11189</name>
</gene>
<protein>
    <submittedName>
        <fullName evidence="8">FMN-dependent oxidoreductase (Nitrilotriacetate monooxygenase family)</fullName>
    </submittedName>
</protein>
<dbReference type="PIRSF" id="PIRSF000337">
    <property type="entry name" value="NTA_MOA"/>
    <property type="match status" value="1"/>
</dbReference>
<accession>A0A4R2QH31</accession>
<evidence type="ECO:0000256" key="2">
    <source>
        <dbReference type="ARBA" id="ARBA00022643"/>
    </source>
</evidence>
<evidence type="ECO:0000313" key="9">
    <source>
        <dbReference type="Proteomes" id="UP000294911"/>
    </source>
</evidence>
<evidence type="ECO:0000256" key="4">
    <source>
        <dbReference type="ARBA" id="ARBA00023033"/>
    </source>
</evidence>
<dbReference type="Gene3D" id="3.20.20.30">
    <property type="entry name" value="Luciferase-like domain"/>
    <property type="match status" value="1"/>
</dbReference>
<evidence type="ECO:0000259" key="7">
    <source>
        <dbReference type="Pfam" id="PF00296"/>
    </source>
</evidence>
<dbReference type="InterPro" id="IPR016215">
    <property type="entry name" value="NTA_MOA"/>
</dbReference>
<dbReference type="GO" id="GO:0004497">
    <property type="term" value="F:monooxygenase activity"/>
    <property type="evidence" value="ECO:0007669"/>
    <property type="project" value="UniProtKB-KW"/>
</dbReference>
<keyword evidence="2 6" id="KW-0288">FMN</keyword>
<evidence type="ECO:0000256" key="3">
    <source>
        <dbReference type="ARBA" id="ARBA00023002"/>
    </source>
</evidence>
<comment type="caution">
    <text evidence="8">The sequence shown here is derived from an EMBL/GenBank/DDBJ whole genome shotgun (WGS) entry which is preliminary data.</text>
</comment>
<dbReference type="Pfam" id="PF00296">
    <property type="entry name" value="Bac_luciferase"/>
    <property type="match status" value="1"/>
</dbReference>
<dbReference type="Proteomes" id="UP000294911">
    <property type="component" value="Unassembled WGS sequence"/>
</dbReference>
<feature type="domain" description="Luciferase-like" evidence="7">
    <location>
        <begin position="21"/>
        <end position="385"/>
    </location>
</feature>
<feature type="binding site" evidence="6">
    <location>
        <position position="143"/>
    </location>
    <ligand>
        <name>FMN</name>
        <dbReference type="ChEBI" id="CHEBI:58210"/>
    </ligand>
</feature>
<sequence>MPATMHLNLFVHGRGHHEAAWRHSRASTAPLTDIAYYVDLALIAESGKFDSVFFADHLAVGSEIAHAARGGLEPLTTLAALAVATEHIGLIATASTSYTEPYNLARQFASVDHISGGRAGWNIVTSWLQSAAANYGDQQLLGHDERYARAFEYLDVVTKLWDSWADDARIDDAAYGIYADPARVRAVAHAGEHYRVAGPLNIPRPPQGYPLLVQAGSSPEGRRFAATHAEAVFTAHLEKATAVEFARDLRARAVEAGRSPESIRVLPGLSPAIGGTEHEAQRLWQELNELTVPEVGLAHLSARFGGVDLSHLDLDERLSADDLPDPRTVQAAQSRAELILRLVRRERPTLRSLLHTLAGARGHHITAGTPEQIADVIADWFHVGAADGFNIMPPVLPSGLTDFVAEVVPLLQQKGLFRTDYSASTLRGLYGLPRPANRLFDEPDAAGSEPLFSGSGSA</sequence>
<name>A0A4R2QH31_9PSEU</name>
<dbReference type="PANTHER" id="PTHR30011">
    <property type="entry name" value="ALKANESULFONATE MONOOXYGENASE-RELATED"/>
    <property type="match status" value="1"/>
</dbReference>
<feature type="binding site" evidence="6">
    <location>
        <position position="217"/>
    </location>
    <ligand>
        <name>FMN</name>
        <dbReference type="ChEBI" id="CHEBI:58210"/>
    </ligand>
</feature>
<feature type="binding site" evidence="6">
    <location>
        <position position="147"/>
    </location>
    <ligand>
        <name>FMN</name>
        <dbReference type="ChEBI" id="CHEBI:58210"/>
    </ligand>
</feature>
<dbReference type="InterPro" id="IPR036661">
    <property type="entry name" value="Luciferase-like_sf"/>
</dbReference>
<dbReference type="InterPro" id="IPR011251">
    <property type="entry name" value="Luciferase-like_dom"/>
</dbReference>
<reference evidence="8 9" key="1">
    <citation type="submission" date="2019-03" db="EMBL/GenBank/DDBJ databases">
        <title>Genomic Encyclopedia of Type Strains, Phase IV (KMG-IV): sequencing the most valuable type-strain genomes for metagenomic binning, comparative biology and taxonomic classification.</title>
        <authorList>
            <person name="Goeker M."/>
        </authorList>
    </citation>
    <scope>NUCLEOTIDE SEQUENCE [LARGE SCALE GENOMIC DNA]</scope>
    <source>
        <strain evidence="8 9">DSM 45765</strain>
    </source>
</reference>
<feature type="binding site" evidence="6">
    <location>
        <position position="93"/>
    </location>
    <ligand>
        <name>FMN</name>
        <dbReference type="ChEBI" id="CHEBI:58210"/>
    </ligand>
</feature>
<evidence type="ECO:0000256" key="5">
    <source>
        <dbReference type="ARBA" id="ARBA00033748"/>
    </source>
</evidence>
<dbReference type="AlphaFoldDB" id="A0A4R2QH31"/>
<dbReference type="EMBL" id="SLXQ01000011">
    <property type="protein sequence ID" value="TCP47884.1"/>
    <property type="molecule type" value="Genomic_DNA"/>
</dbReference>
<dbReference type="GO" id="GO:0016705">
    <property type="term" value="F:oxidoreductase activity, acting on paired donors, with incorporation or reduction of molecular oxygen"/>
    <property type="evidence" value="ECO:0007669"/>
    <property type="project" value="InterPro"/>
</dbReference>
<dbReference type="InterPro" id="IPR051260">
    <property type="entry name" value="Diverse_substr_monoxygenases"/>
</dbReference>
<dbReference type="SUPFAM" id="SSF51679">
    <property type="entry name" value="Bacterial luciferase-like"/>
    <property type="match status" value="1"/>
</dbReference>
<evidence type="ECO:0000313" key="8">
    <source>
        <dbReference type="EMBL" id="TCP47884.1"/>
    </source>
</evidence>
<feature type="binding site" evidence="6">
    <location>
        <position position="56"/>
    </location>
    <ligand>
        <name>FMN</name>
        <dbReference type="ChEBI" id="CHEBI:58210"/>
    </ligand>
</feature>
<dbReference type="RefSeq" id="WP_165913048.1">
    <property type="nucleotide sequence ID" value="NZ_SLXQ01000011.1"/>
</dbReference>
<comment type="similarity">
    <text evidence="5">Belongs to the NtaA/SnaA/DszA monooxygenase family.</text>
</comment>
<dbReference type="NCBIfam" id="TIGR03860">
    <property type="entry name" value="FMN_nitrolo"/>
    <property type="match status" value="1"/>
</dbReference>
<dbReference type="PANTHER" id="PTHR30011:SF16">
    <property type="entry name" value="C2H2 FINGER DOMAIN TRANSCRIPTION FACTOR (EUROFUNG)-RELATED"/>
    <property type="match status" value="1"/>
</dbReference>
<evidence type="ECO:0000256" key="1">
    <source>
        <dbReference type="ARBA" id="ARBA00022630"/>
    </source>
</evidence>
<keyword evidence="3" id="KW-0560">Oxidoreductase</keyword>
<keyword evidence="9" id="KW-1185">Reference proteome</keyword>